<accession>A0AAW0QY53</accession>
<evidence type="ECO:0000256" key="2">
    <source>
        <dbReference type="SAM" id="Phobius"/>
    </source>
</evidence>
<sequence length="77" mass="8153">MNFQIPPTTSCHQPIVEPEARMQKLAIPTAFTGAFLILATIHSALAFWEPSDARPNNKSESSNLQGAEASSGAGELG</sequence>
<keyword evidence="2" id="KW-1133">Transmembrane helix</keyword>
<feature type="transmembrane region" description="Helical" evidence="2">
    <location>
        <begin position="25"/>
        <end position="48"/>
    </location>
</feature>
<keyword evidence="4" id="KW-1185">Reference proteome</keyword>
<name>A0AAW0QY53_9PEZI</name>
<dbReference type="AlphaFoldDB" id="A0AAW0QY53"/>
<proteinExistence type="predicted"/>
<keyword evidence="2" id="KW-0472">Membrane</keyword>
<evidence type="ECO:0000313" key="4">
    <source>
        <dbReference type="Proteomes" id="UP001392437"/>
    </source>
</evidence>
<comment type="caution">
    <text evidence="3">The sequence shown here is derived from an EMBL/GenBank/DDBJ whole genome shotgun (WGS) entry which is preliminary data.</text>
</comment>
<evidence type="ECO:0008006" key="5">
    <source>
        <dbReference type="Google" id="ProtNLM"/>
    </source>
</evidence>
<feature type="compositionally biased region" description="Low complexity" evidence="1">
    <location>
        <begin position="66"/>
        <end position="77"/>
    </location>
</feature>
<dbReference type="EMBL" id="JAQQWP010000006">
    <property type="protein sequence ID" value="KAK8115317.1"/>
    <property type="molecule type" value="Genomic_DNA"/>
</dbReference>
<gene>
    <name evidence="3" type="ORF">PG999_007386</name>
</gene>
<feature type="region of interest" description="Disordered" evidence="1">
    <location>
        <begin position="51"/>
        <end position="77"/>
    </location>
</feature>
<reference evidence="3 4" key="1">
    <citation type="submission" date="2023-01" db="EMBL/GenBank/DDBJ databases">
        <title>Analysis of 21 Apiospora genomes using comparative genomics revels a genus with tremendous synthesis potential of carbohydrate active enzymes and secondary metabolites.</title>
        <authorList>
            <person name="Sorensen T."/>
        </authorList>
    </citation>
    <scope>NUCLEOTIDE SEQUENCE [LARGE SCALE GENOMIC DNA]</scope>
    <source>
        <strain evidence="3 4">CBS 117206</strain>
    </source>
</reference>
<evidence type="ECO:0000313" key="3">
    <source>
        <dbReference type="EMBL" id="KAK8115317.1"/>
    </source>
</evidence>
<organism evidence="3 4">
    <name type="scientific">Apiospora kogelbergensis</name>
    <dbReference type="NCBI Taxonomy" id="1337665"/>
    <lineage>
        <taxon>Eukaryota</taxon>
        <taxon>Fungi</taxon>
        <taxon>Dikarya</taxon>
        <taxon>Ascomycota</taxon>
        <taxon>Pezizomycotina</taxon>
        <taxon>Sordariomycetes</taxon>
        <taxon>Xylariomycetidae</taxon>
        <taxon>Amphisphaeriales</taxon>
        <taxon>Apiosporaceae</taxon>
        <taxon>Apiospora</taxon>
    </lineage>
</organism>
<keyword evidence="2" id="KW-0812">Transmembrane</keyword>
<evidence type="ECO:0000256" key="1">
    <source>
        <dbReference type="SAM" id="MobiDB-lite"/>
    </source>
</evidence>
<dbReference type="Proteomes" id="UP001392437">
    <property type="component" value="Unassembled WGS sequence"/>
</dbReference>
<protein>
    <recommendedName>
        <fullName evidence="5">Energy transducer TonB</fullName>
    </recommendedName>
</protein>